<dbReference type="InterPro" id="IPR036163">
    <property type="entry name" value="HMA_dom_sf"/>
</dbReference>
<dbReference type="InterPro" id="IPR017969">
    <property type="entry name" value="Heavy-metal-associated_CS"/>
</dbReference>
<dbReference type="EC" id="7.2.2.8" evidence="3"/>
<dbReference type="InterPro" id="IPR008250">
    <property type="entry name" value="ATPase_P-typ_transduc_dom_A_sf"/>
</dbReference>
<keyword evidence="11 13" id="KW-0472">Membrane</keyword>
<feature type="transmembrane region" description="Helical" evidence="13">
    <location>
        <begin position="200"/>
        <end position="222"/>
    </location>
</feature>
<keyword evidence="5 13" id="KW-0812">Transmembrane</keyword>
<dbReference type="PANTHER" id="PTHR43520:SF8">
    <property type="entry name" value="P-TYPE CU(+) TRANSPORTER"/>
    <property type="match status" value="1"/>
</dbReference>
<dbReference type="GO" id="GO:0005524">
    <property type="term" value="F:ATP binding"/>
    <property type="evidence" value="ECO:0007669"/>
    <property type="project" value="UniProtKB-UniRule"/>
</dbReference>
<dbReference type="InterPro" id="IPR006121">
    <property type="entry name" value="HMA_dom"/>
</dbReference>
<evidence type="ECO:0000256" key="12">
    <source>
        <dbReference type="ARBA" id="ARBA00080126"/>
    </source>
</evidence>
<dbReference type="Pfam" id="PF00122">
    <property type="entry name" value="E1-E2_ATPase"/>
    <property type="match status" value="1"/>
</dbReference>
<dbReference type="CDD" id="cd00371">
    <property type="entry name" value="HMA"/>
    <property type="match status" value="1"/>
</dbReference>
<organism evidence="15 16">
    <name type="scientific">Naumovozyma castellii</name>
    <name type="common">Yeast</name>
    <name type="synonym">Saccharomyces castellii</name>
    <dbReference type="NCBI Taxonomy" id="27288"/>
    <lineage>
        <taxon>Eukaryota</taxon>
        <taxon>Fungi</taxon>
        <taxon>Dikarya</taxon>
        <taxon>Ascomycota</taxon>
        <taxon>Saccharomycotina</taxon>
        <taxon>Saccharomycetes</taxon>
        <taxon>Saccharomycetales</taxon>
        <taxon>Saccharomycetaceae</taxon>
        <taxon>Naumovozyma</taxon>
    </lineage>
</organism>
<dbReference type="KEGG" id="ncs:NCAS_0C05330"/>
<evidence type="ECO:0000256" key="13">
    <source>
        <dbReference type="RuleBase" id="RU362081"/>
    </source>
</evidence>
<evidence type="ECO:0000256" key="7">
    <source>
        <dbReference type="ARBA" id="ARBA00022741"/>
    </source>
</evidence>
<dbReference type="InterPro" id="IPR027256">
    <property type="entry name" value="P-typ_ATPase_IB"/>
</dbReference>
<dbReference type="SFLD" id="SFLDG00002">
    <property type="entry name" value="C1.7:_P-type_atpase_like"/>
    <property type="match status" value="1"/>
</dbReference>
<dbReference type="GO" id="GO:0016887">
    <property type="term" value="F:ATP hydrolysis activity"/>
    <property type="evidence" value="ECO:0007669"/>
    <property type="project" value="InterPro"/>
</dbReference>
<dbReference type="PRINTS" id="PR00119">
    <property type="entry name" value="CATATPASE"/>
</dbReference>
<dbReference type="Gene3D" id="3.30.70.100">
    <property type="match status" value="1"/>
</dbReference>
<dbReference type="InterPro" id="IPR023298">
    <property type="entry name" value="ATPase_P-typ_TM_dom_sf"/>
</dbReference>
<evidence type="ECO:0000256" key="11">
    <source>
        <dbReference type="ARBA" id="ARBA00023136"/>
    </source>
</evidence>
<comment type="subcellular location">
    <subcellularLocation>
        <location evidence="1">Endomembrane system</location>
        <topology evidence="1">Multi-pass membrane protein</topology>
    </subcellularLocation>
    <subcellularLocation>
        <location evidence="13">Membrane</location>
    </subcellularLocation>
</comment>
<dbReference type="InterPro" id="IPR023299">
    <property type="entry name" value="ATPase_P-typ_cyto_dom_N"/>
</dbReference>
<proteinExistence type="inferred from homology"/>
<dbReference type="PROSITE" id="PS50846">
    <property type="entry name" value="HMA_2"/>
    <property type="match status" value="1"/>
</dbReference>
<keyword evidence="8 13" id="KW-0067">ATP-binding</keyword>
<dbReference type="GO" id="GO:0060003">
    <property type="term" value="P:copper ion export"/>
    <property type="evidence" value="ECO:0007669"/>
    <property type="project" value="EnsemblFungi"/>
</dbReference>
<evidence type="ECO:0000256" key="1">
    <source>
        <dbReference type="ARBA" id="ARBA00004127"/>
    </source>
</evidence>
<evidence type="ECO:0000256" key="4">
    <source>
        <dbReference type="ARBA" id="ARBA00022448"/>
    </source>
</evidence>
<dbReference type="STRING" id="1064592.G0VDG1"/>
<dbReference type="SUPFAM" id="SSF56784">
    <property type="entry name" value="HAD-like"/>
    <property type="match status" value="1"/>
</dbReference>
<gene>
    <name evidence="15" type="primary">NCAS0C05330</name>
    <name evidence="15" type="ordered locus">NCAS_0C05330</name>
</gene>
<dbReference type="FunCoup" id="G0VDG1">
    <property type="interactions" value="513"/>
</dbReference>
<dbReference type="InterPro" id="IPR044492">
    <property type="entry name" value="P_typ_ATPase_HD_dom"/>
</dbReference>
<dbReference type="FunFam" id="3.30.70.100:FF:000001">
    <property type="entry name" value="ATPase copper transporting beta"/>
    <property type="match status" value="1"/>
</dbReference>
<reference key="2">
    <citation type="submission" date="2011-08" db="EMBL/GenBank/DDBJ databases">
        <title>Genome sequence of Naumovozyma castellii.</title>
        <authorList>
            <person name="Gordon J.L."/>
            <person name="Armisen D."/>
            <person name="Proux-Wera E."/>
            <person name="OhEigeartaigh S.S."/>
            <person name="Byrne K.P."/>
            <person name="Wolfe K.H."/>
        </authorList>
    </citation>
    <scope>NUCLEOTIDE SEQUENCE</scope>
    <source>
        <strain>Type strain:CBS 4309</strain>
    </source>
</reference>
<evidence type="ECO:0000256" key="5">
    <source>
        <dbReference type="ARBA" id="ARBA00022692"/>
    </source>
</evidence>
<dbReference type="CDD" id="cd02094">
    <property type="entry name" value="P-type_ATPase_Cu-like"/>
    <property type="match status" value="1"/>
</dbReference>
<dbReference type="PROSITE" id="PS01047">
    <property type="entry name" value="HMA_1"/>
    <property type="match status" value="1"/>
</dbReference>
<evidence type="ECO:0000256" key="8">
    <source>
        <dbReference type="ARBA" id="ARBA00022840"/>
    </source>
</evidence>
<evidence type="ECO:0000256" key="3">
    <source>
        <dbReference type="ARBA" id="ARBA00012517"/>
    </source>
</evidence>
<keyword evidence="16" id="KW-1185">Reference proteome</keyword>
<dbReference type="Gene3D" id="3.40.50.1000">
    <property type="entry name" value="HAD superfamily/HAD-like"/>
    <property type="match status" value="1"/>
</dbReference>
<dbReference type="EMBL" id="HE576754">
    <property type="protein sequence ID" value="CCC69523.1"/>
    <property type="molecule type" value="Genomic_DNA"/>
</dbReference>
<dbReference type="AlphaFoldDB" id="G0VDG1"/>
<feature type="transmembrane region" description="Helical" evidence="13">
    <location>
        <begin position="865"/>
        <end position="883"/>
    </location>
</feature>
<dbReference type="GO" id="GO:0005507">
    <property type="term" value="F:copper ion binding"/>
    <property type="evidence" value="ECO:0007669"/>
    <property type="project" value="EnsemblFungi"/>
</dbReference>
<feature type="transmembrane region" description="Helical" evidence="13">
    <location>
        <begin position="473"/>
        <end position="495"/>
    </location>
</feature>
<dbReference type="NCBIfam" id="TIGR01494">
    <property type="entry name" value="ATPase_P-type"/>
    <property type="match status" value="1"/>
</dbReference>
<dbReference type="InterPro" id="IPR023214">
    <property type="entry name" value="HAD_sf"/>
</dbReference>
<dbReference type="SUPFAM" id="SSF55008">
    <property type="entry name" value="HMA, heavy metal-associated domain"/>
    <property type="match status" value="1"/>
</dbReference>
<evidence type="ECO:0000256" key="10">
    <source>
        <dbReference type="ARBA" id="ARBA00022989"/>
    </source>
</evidence>
<evidence type="ECO:0000259" key="14">
    <source>
        <dbReference type="PROSITE" id="PS50846"/>
    </source>
</evidence>
<dbReference type="InterPro" id="IPR059000">
    <property type="entry name" value="ATPase_P-type_domA"/>
</dbReference>
<name>G0VDG1_NAUCA</name>
<evidence type="ECO:0000313" key="15">
    <source>
        <dbReference type="EMBL" id="CCC69523.1"/>
    </source>
</evidence>
<dbReference type="SFLD" id="SFLDF00027">
    <property type="entry name" value="p-type_atpase"/>
    <property type="match status" value="1"/>
</dbReference>
<dbReference type="Gene3D" id="3.40.1110.10">
    <property type="entry name" value="Calcium-transporting ATPase, cytoplasmic domain N"/>
    <property type="match status" value="1"/>
</dbReference>
<dbReference type="GO" id="GO:0140581">
    <property type="term" value="F:P-type monovalent copper transporter activity"/>
    <property type="evidence" value="ECO:0007669"/>
    <property type="project" value="UniProtKB-EC"/>
</dbReference>
<dbReference type="GO" id="GO:0055070">
    <property type="term" value="P:copper ion homeostasis"/>
    <property type="evidence" value="ECO:0007669"/>
    <property type="project" value="TreeGrafter"/>
</dbReference>
<dbReference type="RefSeq" id="XP_003675887.1">
    <property type="nucleotide sequence ID" value="XM_003675839.1"/>
</dbReference>
<dbReference type="InterPro" id="IPR036412">
    <property type="entry name" value="HAD-like_sf"/>
</dbReference>
<sequence length="942" mass="102737">MVDGLGSTTLYKGTLAVQGMTCSACTSAIIAQVGKLDGVGSVEVSLVTSECHVEFQLEKVSLELIRETVEDCGFDAQVLTSTPMGSADADIVRTVTFKVLRSNYDVSSGFSAESGDSVSMEDTEKVGKQDGILSLEPALEVNTFNITYDENKIGIRDLIYFFNYLGYDATVESSNIISVSSATQLALLSKWDEIQFWKFTCLKACVCAIVAMALYMWIPMIFPNLIKNNHFPFKETFFVHGLFYRDIIGWAIATYSQFRLGIYFYKAAWSSMKHGSGTMDTLIALSTSCAYLFSIFSIIHTMVLSRGNEESPMLPNVVFDTSVMLIAFISFGKLLENKAKAQTSSSLSKLIQLTPSKCIILQDKNNIQSSHIEIETNLLQRNDIIEIKPGMKIPADGIIIQGESEIDESLMTGESILVHKQKGSQVIAGSLNGPGHFYFKAINIGDDTKLAQIIQTMKSAQLNKAPIQNNADYLASIFVPTILCLSIITFITWITLSNLLTKPPVIFTNNNNGKFYTSFQIAISVIVVACPCALGLATPTAIMVGTGIGAQHGVLIKGGDILERFNTITKIVFDKTGTITTGQMTVQRFIPYSNDDLPVLPCIMAAQSISEHPVAKAIVNYCGESSQDCDAGVIVTKSEIIIGKGVRCECEYQGRNYTVTVGHKALMTDSMFDSNSDNTSDDFTKSYVSINDTLVGKFEIRDSVKEDVADIIQYLQGLHYDIYMVTGDSHGAAMKVAQQVGIAANNVYSGVTPSGKCEIVESLQADSVGGVAFVGDGINDSPVLVTSDIGVALSTGTDIAMEAADIVVLGNDQDERESLKGLIYALDISAMTFSRVKWNLFWALGYNIFMIPIAMGILVPWGITIHPMVAGLAMALSSVFVVLNSLRLKSWKPPVIGDEHPLSSDYYHHKGTSWIRSGWRKLFGMSSEVVYQDLELQEGLVD</sequence>
<keyword evidence="6 13" id="KW-0479">Metal-binding</keyword>
<dbReference type="Gene3D" id="2.70.150.10">
    <property type="entry name" value="Calcium-transporting ATPase, cytoplasmic transduction domain A"/>
    <property type="match status" value="1"/>
</dbReference>
<feature type="transmembrane region" description="Helical" evidence="13">
    <location>
        <begin position="515"/>
        <end position="537"/>
    </location>
</feature>
<dbReference type="SUPFAM" id="SSF81665">
    <property type="entry name" value="Calcium ATPase, transmembrane domain M"/>
    <property type="match status" value="1"/>
</dbReference>
<feature type="transmembrane region" description="Helical" evidence="13">
    <location>
        <begin position="317"/>
        <end position="335"/>
    </location>
</feature>
<evidence type="ECO:0000256" key="9">
    <source>
        <dbReference type="ARBA" id="ARBA00022967"/>
    </source>
</evidence>
<dbReference type="eggNOG" id="KOG0207">
    <property type="taxonomic scope" value="Eukaryota"/>
</dbReference>
<dbReference type="InterPro" id="IPR001757">
    <property type="entry name" value="P_typ_ATPase"/>
</dbReference>
<dbReference type="GO" id="GO:0043682">
    <property type="term" value="F:P-type divalent copper transporter activity"/>
    <property type="evidence" value="ECO:0007669"/>
    <property type="project" value="TreeGrafter"/>
</dbReference>
<dbReference type="InterPro" id="IPR018303">
    <property type="entry name" value="ATPase_P-typ_P_site"/>
</dbReference>
<dbReference type="GO" id="GO:0012510">
    <property type="term" value="C:trans-Golgi network transport vesicle membrane"/>
    <property type="evidence" value="ECO:0007669"/>
    <property type="project" value="EnsemblFungi"/>
</dbReference>
<protein>
    <recommendedName>
        <fullName evidence="3">P-type Cu(+) transporter</fullName>
        <ecNumber evidence="3">7.2.2.8</ecNumber>
    </recommendedName>
    <alternativeName>
        <fullName evidence="12">Cu(2+)-ATPase</fullName>
    </alternativeName>
</protein>
<evidence type="ECO:0000256" key="2">
    <source>
        <dbReference type="ARBA" id="ARBA00006024"/>
    </source>
</evidence>
<dbReference type="OrthoDB" id="432719at2759"/>
<evidence type="ECO:0000313" key="16">
    <source>
        <dbReference type="Proteomes" id="UP000001640"/>
    </source>
</evidence>
<dbReference type="Pfam" id="PF00403">
    <property type="entry name" value="HMA"/>
    <property type="match status" value="1"/>
</dbReference>
<keyword evidence="4" id="KW-0813">Transport</keyword>
<feature type="transmembrane region" description="Helical" evidence="13">
    <location>
        <begin position="840"/>
        <end position="859"/>
    </location>
</feature>
<feature type="transmembrane region" description="Helical" evidence="13">
    <location>
        <begin position="282"/>
        <end position="305"/>
    </location>
</feature>
<dbReference type="SUPFAM" id="SSF81653">
    <property type="entry name" value="Calcium ATPase, transduction domain A"/>
    <property type="match status" value="1"/>
</dbReference>
<accession>G0VDG1</accession>
<dbReference type="InParanoid" id="G0VDG1"/>
<dbReference type="SFLD" id="SFLDS00003">
    <property type="entry name" value="Haloacid_Dehalogenase"/>
    <property type="match status" value="1"/>
</dbReference>
<reference evidence="15 16" key="1">
    <citation type="journal article" date="2011" name="Proc. Natl. Acad. Sci. U.S.A.">
        <title>Evolutionary erosion of yeast sex chromosomes by mating-type switching accidents.</title>
        <authorList>
            <person name="Gordon J.L."/>
            <person name="Armisen D."/>
            <person name="Proux-Wera E."/>
            <person name="Oheigeartaigh S.S."/>
            <person name="Byrne K.P."/>
            <person name="Wolfe K.H."/>
        </authorList>
    </citation>
    <scope>NUCLEOTIDE SEQUENCE [LARGE SCALE GENOMIC DNA]</scope>
    <source>
        <strain evidence="16">ATCC 76901 / BCRC 22586 / CBS 4309 / NBRC 1992 / NRRL Y-12630</strain>
    </source>
</reference>
<dbReference type="GeneID" id="96903104"/>
<dbReference type="GO" id="GO:0006879">
    <property type="term" value="P:intracellular iron ion homeostasis"/>
    <property type="evidence" value="ECO:0007669"/>
    <property type="project" value="EnsemblFungi"/>
</dbReference>
<comment type="similarity">
    <text evidence="2 13">Belongs to the cation transport ATPase (P-type) (TC 3.A.3) family. Type IB subfamily.</text>
</comment>
<dbReference type="Pfam" id="PF00702">
    <property type="entry name" value="Hydrolase"/>
    <property type="match status" value="1"/>
</dbReference>
<dbReference type="PRINTS" id="PR00942">
    <property type="entry name" value="CUATPASEI"/>
</dbReference>
<dbReference type="NCBIfam" id="TIGR01525">
    <property type="entry name" value="ATPase-IB_hvy"/>
    <property type="match status" value="1"/>
</dbReference>
<dbReference type="FunFam" id="2.70.150.10:FF:000002">
    <property type="entry name" value="Copper-transporting ATPase 1, putative"/>
    <property type="match status" value="1"/>
</dbReference>
<keyword evidence="10 13" id="KW-1133">Transmembrane helix</keyword>
<keyword evidence="9" id="KW-1278">Translocase</keyword>
<keyword evidence="7 13" id="KW-0547">Nucleotide-binding</keyword>
<dbReference type="OMA" id="HWMLPAW"/>
<dbReference type="HOGENOM" id="CLU_001771_0_1_1"/>
<evidence type="ECO:0000256" key="6">
    <source>
        <dbReference type="ARBA" id="ARBA00022723"/>
    </source>
</evidence>
<dbReference type="PANTHER" id="PTHR43520">
    <property type="entry name" value="ATP7, ISOFORM B"/>
    <property type="match status" value="1"/>
</dbReference>
<dbReference type="PROSITE" id="PS00154">
    <property type="entry name" value="ATPASE_E1_E2"/>
    <property type="match status" value="1"/>
</dbReference>
<dbReference type="Proteomes" id="UP000001640">
    <property type="component" value="Chromosome 3"/>
</dbReference>
<feature type="domain" description="HMA" evidence="14">
    <location>
        <begin position="11"/>
        <end position="77"/>
    </location>
</feature>
<feature type="transmembrane region" description="Helical" evidence="13">
    <location>
        <begin position="242"/>
        <end position="262"/>
    </location>
</feature>